<proteinExistence type="predicted"/>
<dbReference type="AlphaFoldDB" id="A0A1A9VLV1"/>
<dbReference type="EnsemblMetazoa" id="GAUT041175-RA">
    <property type="protein sequence ID" value="GAUT041175-PA"/>
    <property type="gene ID" value="GAUT041175"/>
</dbReference>
<reference evidence="1" key="1">
    <citation type="submission" date="2020-05" db="UniProtKB">
        <authorList>
            <consortium name="EnsemblMetazoa"/>
        </authorList>
    </citation>
    <scope>IDENTIFICATION</scope>
    <source>
        <strain evidence="1">TTRI</strain>
    </source>
</reference>
<accession>A0A1A9VLV1</accession>
<organism evidence="1 2">
    <name type="scientific">Glossina austeni</name>
    <name type="common">Savannah tsetse fly</name>
    <dbReference type="NCBI Taxonomy" id="7395"/>
    <lineage>
        <taxon>Eukaryota</taxon>
        <taxon>Metazoa</taxon>
        <taxon>Ecdysozoa</taxon>
        <taxon>Arthropoda</taxon>
        <taxon>Hexapoda</taxon>
        <taxon>Insecta</taxon>
        <taxon>Pterygota</taxon>
        <taxon>Neoptera</taxon>
        <taxon>Endopterygota</taxon>
        <taxon>Diptera</taxon>
        <taxon>Brachycera</taxon>
        <taxon>Muscomorpha</taxon>
        <taxon>Hippoboscoidea</taxon>
        <taxon>Glossinidae</taxon>
        <taxon>Glossina</taxon>
    </lineage>
</organism>
<keyword evidence="2" id="KW-1185">Reference proteome</keyword>
<protein>
    <submittedName>
        <fullName evidence="1">Uncharacterized protein</fullName>
    </submittedName>
</protein>
<name>A0A1A9VLV1_GLOAU</name>
<dbReference type="VEuPathDB" id="VectorBase:GAUT041175"/>
<evidence type="ECO:0000313" key="1">
    <source>
        <dbReference type="EnsemblMetazoa" id="GAUT041175-PA"/>
    </source>
</evidence>
<sequence length="115" mass="12811">MVSPELLVFIASNNIEEVELILPRINFESISSRSLTIGNCNNFNEFEIKTGIVPMPEETSNVIVLAVIKPKISRIIQLKNRASVKLDIPIAVHCSKPINKDKQQISAVVEEAEQN</sequence>
<evidence type="ECO:0000313" key="2">
    <source>
        <dbReference type="Proteomes" id="UP000078200"/>
    </source>
</evidence>
<dbReference type="Proteomes" id="UP000078200">
    <property type="component" value="Unassembled WGS sequence"/>
</dbReference>